<organism evidence="1 2">
    <name type="scientific">Vitis vinifera</name>
    <name type="common">Grape</name>
    <dbReference type="NCBI Taxonomy" id="29760"/>
    <lineage>
        <taxon>Eukaryota</taxon>
        <taxon>Viridiplantae</taxon>
        <taxon>Streptophyta</taxon>
        <taxon>Embryophyta</taxon>
        <taxon>Tracheophyta</taxon>
        <taxon>Spermatophyta</taxon>
        <taxon>Magnoliopsida</taxon>
        <taxon>eudicotyledons</taxon>
        <taxon>Gunneridae</taxon>
        <taxon>Pentapetalae</taxon>
        <taxon>rosids</taxon>
        <taxon>Vitales</taxon>
        <taxon>Vitaceae</taxon>
        <taxon>Viteae</taxon>
        <taxon>Vitis</taxon>
    </lineage>
</organism>
<dbReference type="Proteomes" id="UP000288805">
    <property type="component" value="Unassembled WGS sequence"/>
</dbReference>
<sequence length="199" mass="22714">MKRKNRNRFVDDDEFEVANIFLQIPHVIFESESRLPLTWSFRRKISTINPSLSLAHTCVNVSSTVTPLSFFPNELNGKWISCSTEEGRFDEDGGRFDSLERVSKIEIENVKLLCSTLKALNLELKARKQQLNLNTTIAEARVESAEQVDPGSDVVYPISGPNLSLSLDLNLNIALNFDTTQLRRLQLLKLGRRSFRFNK</sequence>
<dbReference type="AlphaFoldDB" id="A0A438J2V8"/>
<name>A0A438J2V8_VITVI</name>
<accession>A0A438J2V8</accession>
<proteinExistence type="predicted"/>
<dbReference type="EMBL" id="QGNW01000066">
    <property type="protein sequence ID" value="RVX03291.1"/>
    <property type="molecule type" value="Genomic_DNA"/>
</dbReference>
<protein>
    <submittedName>
        <fullName evidence="1">Uncharacterized protein</fullName>
    </submittedName>
</protein>
<evidence type="ECO:0000313" key="1">
    <source>
        <dbReference type="EMBL" id="RVX03291.1"/>
    </source>
</evidence>
<dbReference type="PANTHER" id="PTHR37614:SF2">
    <property type="entry name" value="OS02G0121400 PROTEIN"/>
    <property type="match status" value="1"/>
</dbReference>
<comment type="caution">
    <text evidence="1">The sequence shown here is derived from an EMBL/GenBank/DDBJ whole genome shotgun (WGS) entry which is preliminary data.</text>
</comment>
<gene>
    <name evidence="1" type="ORF">CK203_019883</name>
</gene>
<evidence type="ECO:0000313" key="2">
    <source>
        <dbReference type="Proteomes" id="UP000288805"/>
    </source>
</evidence>
<dbReference type="PANTHER" id="PTHR37614">
    <property type="entry name" value="OS02G0121400 PROTEIN"/>
    <property type="match status" value="1"/>
</dbReference>
<reference evidence="1 2" key="1">
    <citation type="journal article" date="2018" name="PLoS Genet.">
        <title>Population sequencing reveals clonal diversity and ancestral inbreeding in the grapevine cultivar Chardonnay.</title>
        <authorList>
            <person name="Roach M.J."/>
            <person name="Johnson D.L."/>
            <person name="Bohlmann J."/>
            <person name="van Vuuren H.J."/>
            <person name="Jones S.J."/>
            <person name="Pretorius I.S."/>
            <person name="Schmidt S.A."/>
            <person name="Borneman A.R."/>
        </authorList>
    </citation>
    <scope>NUCLEOTIDE SEQUENCE [LARGE SCALE GENOMIC DNA]</scope>
    <source>
        <strain evidence="2">cv. Chardonnay</strain>
        <tissue evidence="1">Leaf</tissue>
    </source>
</reference>